<dbReference type="InterPro" id="IPR012340">
    <property type="entry name" value="NA-bd_OB-fold"/>
</dbReference>
<feature type="compositionally biased region" description="Basic and acidic residues" evidence="2">
    <location>
        <begin position="133"/>
        <end position="184"/>
    </location>
</feature>
<dbReference type="EMBL" id="CAXAMN010003225">
    <property type="protein sequence ID" value="CAK9003498.1"/>
    <property type="molecule type" value="Genomic_DNA"/>
</dbReference>
<proteinExistence type="predicted"/>
<dbReference type="PANTHER" id="PTHR12962">
    <property type="entry name" value="CALCIUM-REGULATED HEAT STABLE PROTEIN CRHSP-24-RELATED"/>
    <property type="match status" value="1"/>
</dbReference>
<keyword evidence="5" id="KW-1185">Reference proteome</keyword>
<evidence type="ECO:0000259" key="3">
    <source>
        <dbReference type="PROSITE" id="PS51857"/>
    </source>
</evidence>
<evidence type="ECO:0000256" key="2">
    <source>
        <dbReference type="SAM" id="MobiDB-lite"/>
    </source>
</evidence>
<keyword evidence="1" id="KW-0597">Phosphoprotein</keyword>
<comment type="caution">
    <text evidence="4">The sequence shown here is derived from an EMBL/GenBank/DDBJ whole genome shotgun (WGS) entry which is preliminary data.</text>
</comment>
<gene>
    <name evidence="4" type="ORF">CCMP2556_LOCUS7316</name>
</gene>
<dbReference type="InterPro" id="IPR019844">
    <property type="entry name" value="CSD_CS"/>
</dbReference>
<dbReference type="SMART" id="SM00357">
    <property type="entry name" value="CSP"/>
    <property type="match status" value="1"/>
</dbReference>
<feature type="compositionally biased region" description="Basic residues" evidence="2">
    <location>
        <begin position="185"/>
        <end position="209"/>
    </location>
</feature>
<dbReference type="PANTHER" id="PTHR12962:SF1">
    <property type="entry name" value="COLD SHOCK DOMAIN-CONTAINING PROTEIN CG9705"/>
    <property type="match status" value="1"/>
</dbReference>
<reference evidence="4 5" key="1">
    <citation type="submission" date="2024-02" db="EMBL/GenBank/DDBJ databases">
        <authorList>
            <person name="Chen Y."/>
            <person name="Shah S."/>
            <person name="Dougan E. K."/>
            <person name="Thang M."/>
            <person name="Chan C."/>
        </authorList>
    </citation>
    <scope>NUCLEOTIDE SEQUENCE [LARGE SCALE GENOMIC DNA]</scope>
</reference>
<dbReference type="InterPro" id="IPR011129">
    <property type="entry name" value="CSD"/>
</dbReference>
<feature type="domain" description="CSD" evidence="3">
    <location>
        <begin position="49"/>
        <end position="115"/>
    </location>
</feature>
<dbReference type="InterPro" id="IPR002059">
    <property type="entry name" value="CSP_DNA-bd"/>
</dbReference>
<sequence>MASTILNTENAHSNASNASQCFPCIWPNSAALGPGDRLTKLSETARSRMPTGVLVRWNNEKGFGFIQPQDNSEDVFCHVSDLQDGEGSVQEGDYVLYSEKWDNRKGKYRAAEVELSAPGELAEISAIRRRRKETRDREGRDREGRDRQGRDKSRGRSNDRGDRDRDRAKGDSTATKGHDGDRGERRRRSKSKERSRSSRRKRSRSSSSK</sequence>
<dbReference type="CDD" id="cd04458">
    <property type="entry name" value="CSP_CDS"/>
    <property type="match status" value="1"/>
</dbReference>
<dbReference type="SUPFAM" id="SSF50249">
    <property type="entry name" value="Nucleic acid-binding proteins"/>
    <property type="match status" value="1"/>
</dbReference>
<dbReference type="Gene3D" id="2.40.50.140">
    <property type="entry name" value="Nucleic acid-binding proteins"/>
    <property type="match status" value="1"/>
</dbReference>
<name>A0ABP0ILM5_9DINO</name>
<dbReference type="InterPro" id="IPR052069">
    <property type="entry name" value="Ca-reg_mRNA-binding_domain"/>
</dbReference>
<dbReference type="PROSITE" id="PS00352">
    <property type="entry name" value="CSD_1"/>
    <property type="match status" value="1"/>
</dbReference>
<evidence type="ECO:0000313" key="5">
    <source>
        <dbReference type="Proteomes" id="UP001642484"/>
    </source>
</evidence>
<dbReference type="Proteomes" id="UP001642484">
    <property type="component" value="Unassembled WGS sequence"/>
</dbReference>
<organism evidence="4 5">
    <name type="scientific">Durusdinium trenchii</name>
    <dbReference type="NCBI Taxonomy" id="1381693"/>
    <lineage>
        <taxon>Eukaryota</taxon>
        <taxon>Sar</taxon>
        <taxon>Alveolata</taxon>
        <taxon>Dinophyceae</taxon>
        <taxon>Suessiales</taxon>
        <taxon>Symbiodiniaceae</taxon>
        <taxon>Durusdinium</taxon>
    </lineage>
</organism>
<evidence type="ECO:0000313" key="4">
    <source>
        <dbReference type="EMBL" id="CAK9003498.1"/>
    </source>
</evidence>
<evidence type="ECO:0000256" key="1">
    <source>
        <dbReference type="ARBA" id="ARBA00022553"/>
    </source>
</evidence>
<accession>A0ABP0ILM5</accession>
<feature type="region of interest" description="Disordered" evidence="2">
    <location>
        <begin position="126"/>
        <end position="209"/>
    </location>
</feature>
<protein>
    <recommendedName>
        <fullName evidence="3">CSD domain-containing protein</fullName>
    </recommendedName>
</protein>
<dbReference type="Pfam" id="PF00313">
    <property type="entry name" value="CSD"/>
    <property type="match status" value="1"/>
</dbReference>
<dbReference type="PROSITE" id="PS51857">
    <property type="entry name" value="CSD_2"/>
    <property type="match status" value="1"/>
</dbReference>